<reference evidence="14 15" key="1">
    <citation type="submission" date="2023-08" db="EMBL/GenBank/DDBJ databases">
        <title>A Necator americanus chromosomal reference genome.</title>
        <authorList>
            <person name="Ilik V."/>
            <person name="Petrzelkova K.J."/>
            <person name="Pardy F."/>
            <person name="Fuh T."/>
            <person name="Niatou-Singa F.S."/>
            <person name="Gouil Q."/>
            <person name="Baker L."/>
            <person name="Ritchie M.E."/>
            <person name="Jex A.R."/>
            <person name="Gazzola D."/>
            <person name="Li H."/>
            <person name="Toshio Fujiwara R."/>
            <person name="Zhan B."/>
            <person name="Aroian R.V."/>
            <person name="Pafco B."/>
            <person name="Schwarz E.M."/>
        </authorList>
    </citation>
    <scope>NUCLEOTIDE SEQUENCE [LARGE SCALE GENOMIC DNA]</scope>
    <source>
        <strain evidence="14 15">Aroian</strain>
        <tissue evidence="14">Whole animal</tissue>
    </source>
</reference>
<evidence type="ECO:0000256" key="2">
    <source>
        <dbReference type="ARBA" id="ARBA00011695"/>
    </source>
</evidence>
<dbReference type="InterPro" id="IPR011545">
    <property type="entry name" value="DEAD/DEAH_box_helicase_dom"/>
</dbReference>
<keyword evidence="7" id="KW-0067">ATP-binding</keyword>
<feature type="region of interest" description="Disordered" evidence="10">
    <location>
        <begin position="157"/>
        <end position="180"/>
    </location>
</feature>
<comment type="similarity">
    <text evidence="1">Belongs to the prefoldin subunit beta family.</text>
</comment>
<dbReference type="CDD" id="cd17955">
    <property type="entry name" value="DEADc_DDX49"/>
    <property type="match status" value="1"/>
</dbReference>
<evidence type="ECO:0000256" key="1">
    <source>
        <dbReference type="ARBA" id="ARBA00008045"/>
    </source>
</evidence>
<dbReference type="Gene3D" id="1.10.287.370">
    <property type="match status" value="1"/>
</dbReference>
<dbReference type="Gene3D" id="3.40.50.300">
    <property type="entry name" value="P-loop containing nucleotide triphosphate hydrolases"/>
    <property type="match status" value="2"/>
</dbReference>
<feature type="short sequence motif" description="Q motif" evidence="8">
    <location>
        <begin position="200"/>
        <end position="228"/>
    </location>
</feature>
<evidence type="ECO:0000259" key="11">
    <source>
        <dbReference type="PROSITE" id="PS51192"/>
    </source>
</evidence>
<feature type="region of interest" description="Disordered" evidence="10">
    <location>
        <begin position="626"/>
        <end position="657"/>
    </location>
</feature>
<evidence type="ECO:0000259" key="12">
    <source>
        <dbReference type="PROSITE" id="PS51194"/>
    </source>
</evidence>
<feature type="compositionally biased region" description="Basic and acidic residues" evidence="10">
    <location>
        <begin position="157"/>
        <end position="169"/>
    </location>
</feature>
<keyword evidence="5" id="KW-0378">Hydrolase</keyword>
<dbReference type="SUPFAM" id="SSF52540">
    <property type="entry name" value="P-loop containing nucleoside triphosphate hydrolases"/>
    <property type="match status" value="1"/>
</dbReference>
<evidence type="ECO:0000256" key="3">
    <source>
        <dbReference type="ARBA" id="ARBA00012552"/>
    </source>
</evidence>
<evidence type="ECO:0000256" key="4">
    <source>
        <dbReference type="ARBA" id="ARBA00022741"/>
    </source>
</evidence>
<dbReference type="Pfam" id="PF00271">
    <property type="entry name" value="Helicase_C"/>
    <property type="match status" value="1"/>
</dbReference>
<dbReference type="SUPFAM" id="SSF46579">
    <property type="entry name" value="Prefoldin"/>
    <property type="match status" value="1"/>
</dbReference>
<dbReference type="SMART" id="SM00487">
    <property type="entry name" value="DEXDc"/>
    <property type="match status" value="1"/>
</dbReference>
<proteinExistence type="inferred from homology"/>
<dbReference type="InterPro" id="IPR001650">
    <property type="entry name" value="Helicase_C-like"/>
</dbReference>
<dbReference type="InterPro" id="IPR050079">
    <property type="entry name" value="DEAD_box_RNA_helicase"/>
</dbReference>
<organism evidence="14 15">
    <name type="scientific">Necator americanus</name>
    <name type="common">Human hookworm</name>
    <dbReference type="NCBI Taxonomy" id="51031"/>
    <lineage>
        <taxon>Eukaryota</taxon>
        <taxon>Metazoa</taxon>
        <taxon>Ecdysozoa</taxon>
        <taxon>Nematoda</taxon>
        <taxon>Chromadorea</taxon>
        <taxon>Rhabditida</taxon>
        <taxon>Rhabditina</taxon>
        <taxon>Rhabditomorpha</taxon>
        <taxon>Strongyloidea</taxon>
        <taxon>Ancylostomatidae</taxon>
        <taxon>Bunostominae</taxon>
        <taxon>Necator</taxon>
    </lineage>
</organism>
<dbReference type="Pfam" id="PF01920">
    <property type="entry name" value="Prefoldin_2"/>
    <property type="match status" value="1"/>
</dbReference>
<dbReference type="EMBL" id="JAVFWL010000002">
    <property type="protein sequence ID" value="KAK6736414.1"/>
    <property type="molecule type" value="Genomic_DNA"/>
</dbReference>
<dbReference type="InterPro" id="IPR014001">
    <property type="entry name" value="Helicase_ATP-bd"/>
</dbReference>
<dbReference type="EC" id="3.6.4.13" evidence="3"/>
<keyword evidence="9" id="KW-0175">Coiled coil</keyword>
<comment type="subunit">
    <text evidence="2">Heterohexamer of two PFD-alpha type and four PFD-beta type subunits.</text>
</comment>
<sequence>MSTLTATEQEEQRKIVETFQKLREQQQEIAQEITRIEEEKREFSRVIELLKELDGEQKCFRLISDTLVEYTVCDVIPVLEKNLTNLGVVSAELNKRLVEKGNERLEKNSCNLYNSNSNERPRHPDLFTYLMAFVCDVLLSSDEEDQNDAICEVTAESGKECPSNDEKTEGTSSEDEVEGEELSQLQCATSSTEEQIRTAKSLSELGLSSWLIQQLTAMRVVKPTPVQANCIPQILQGRDVLGCAKTGTGKTLAFVLPILNELAVDPYGIFSLILAPTRELASQIYDQFVALGKPISLKVSLITGGRSLIDQANELTARPHVVVATPGRLADHIESNSDGLGQLFKKIQIFVLDEADQMLDGQYSEQLKIIFLAIPKKRRTLLFSATITSAITKLHQISVRKPYFFEDKQEIATVERLEQKYVLCPVAVKDAYLVYVVKNFCERNGNSSVIVFAQTCRECQALAYMFEGLGFKVGSLHSQIEQRLRTAALNSFRSKILRVLICTDVASRGLDIPHVDLVVNHNVPKCPKTYVHRVGRSARAGRYGSALTFVTQYDVVLLQAVEKLIGVKLKELQVSDRKVTRYVTKVLVAKREAELRLQQNNFGERKESNLRKDLLMNGIPECEVDKRIEEMKRQRRRTKRKPKENDETAKPKKVHSP</sequence>
<accession>A0ABR1CD61</accession>
<dbReference type="SMART" id="SM00490">
    <property type="entry name" value="HELICc"/>
    <property type="match status" value="1"/>
</dbReference>
<evidence type="ECO:0000256" key="8">
    <source>
        <dbReference type="PROSITE-ProRule" id="PRU00552"/>
    </source>
</evidence>
<feature type="domain" description="DEAD-box RNA helicase Q" evidence="13">
    <location>
        <begin position="200"/>
        <end position="228"/>
    </location>
</feature>
<dbReference type="PROSITE" id="PS51195">
    <property type="entry name" value="Q_MOTIF"/>
    <property type="match status" value="1"/>
</dbReference>
<keyword evidence="4" id="KW-0547">Nucleotide-binding</keyword>
<evidence type="ECO:0000313" key="14">
    <source>
        <dbReference type="EMBL" id="KAK6736414.1"/>
    </source>
</evidence>
<dbReference type="InterPro" id="IPR027417">
    <property type="entry name" value="P-loop_NTPase"/>
</dbReference>
<feature type="coiled-coil region" evidence="9">
    <location>
        <begin position="8"/>
        <end position="56"/>
    </location>
</feature>
<gene>
    <name evidence="14" type="primary">Necator_chrII.g7019</name>
    <name evidence="14" type="ORF">RB195_019226</name>
</gene>
<dbReference type="PANTHER" id="PTHR47959:SF24">
    <property type="entry name" value="ATP-DEPENDENT RNA HELICASE"/>
    <property type="match status" value="1"/>
</dbReference>
<evidence type="ECO:0000256" key="6">
    <source>
        <dbReference type="ARBA" id="ARBA00022806"/>
    </source>
</evidence>
<dbReference type="PROSITE" id="PS51192">
    <property type="entry name" value="HELICASE_ATP_BIND_1"/>
    <property type="match status" value="1"/>
</dbReference>
<evidence type="ECO:0000256" key="10">
    <source>
        <dbReference type="SAM" id="MobiDB-lite"/>
    </source>
</evidence>
<feature type="domain" description="Helicase ATP-binding" evidence="11">
    <location>
        <begin position="231"/>
        <end position="405"/>
    </location>
</feature>
<evidence type="ECO:0000256" key="9">
    <source>
        <dbReference type="SAM" id="Coils"/>
    </source>
</evidence>
<dbReference type="PANTHER" id="PTHR47959">
    <property type="entry name" value="ATP-DEPENDENT RNA HELICASE RHLE-RELATED"/>
    <property type="match status" value="1"/>
</dbReference>
<dbReference type="Pfam" id="PF00270">
    <property type="entry name" value="DEAD"/>
    <property type="match status" value="1"/>
</dbReference>
<evidence type="ECO:0000259" key="13">
    <source>
        <dbReference type="PROSITE" id="PS51195"/>
    </source>
</evidence>
<evidence type="ECO:0000256" key="7">
    <source>
        <dbReference type="ARBA" id="ARBA00022840"/>
    </source>
</evidence>
<dbReference type="InterPro" id="IPR002777">
    <property type="entry name" value="PFD_beta-like"/>
</dbReference>
<dbReference type="CDD" id="cd23163">
    <property type="entry name" value="Prefoldin_2"/>
    <property type="match status" value="1"/>
</dbReference>
<protein>
    <recommendedName>
        <fullName evidence="3">RNA helicase</fullName>
        <ecNumber evidence="3">3.6.4.13</ecNumber>
    </recommendedName>
</protein>
<feature type="domain" description="Helicase C-terminal" evidence="12">
    <location>
        <begin position="428"/>
        <end position="580"/>
    </location>
</feature>
<dbReference type="PROSITE" id="PS51194">
    <property type="entry name" value="HELICASE_CTER"/>
    <property type="match status" value="1"/>
</dbReference>
<dbReference type="Proteomes" id="UP001303046">
    <property type="component" value="Unassembled WGS sequence"/>
</dbReference>
<dbReference type="CDD" id="cd18787">
    <property type="entry name" value="SF2_C_DEAD"/>
    <property type="match status" value="1"/>
</dbReference>
<comment type="caution">
    <text evidence="14">The sequence shown here is derived from an EMBL/GenBank/DDBJ whole genome shotgun (WGS) entry which is preliminary data.</text>
</comment>
<dbReference type="InterPro" id="IPR014014">
    <property type="entry name" value="RNA_helicase_DEAD_Q_motif"/>
</dbReference>
<evidence type="ECO:0000256" key="5">
    <source>
        <dbReference type="ARBA" id="ARBA00022801"/>
    </source>
</evidence>
<dbReference type="InterPro" id="IPR009053">
    <property type="entry name" value="Prefoldin"/>
</dbReference>
<feature type="compositionally biased region" description="Basic residues" evidence="10">
    <location>
        <begin position="633"/>
        <end position="642"/>
    </location>
</feature>
<name>A0ABR1CD61_NECAM</name>
<keyword evidence="6" id="KW-0347">Helicase</keyword>
<evidence type="ECO:0000313" key="15">
    <source>
        <dbReference type="Proteomes" id="UP001303046"/>
    </source>
</evidence>
<keyword evidence="15" id="KW-1185">Reference proteome</keyword>